<protein>
    <submittedName>
        <fullName evidence="1">Uncharacterized protein</fullName>
    </submittedName>
</protein>
<proteinExistence type="predicted"/>
<evidence type="ECO:0000313" key="1">
    <source>
        <dbReference type="EMBL" id="MCI85761.1"/>
    </source>
</evidence>
<dbReference type="EMBL" id="LXQA011123180">
    <property type="protein sequence ID" value="MCI85761.1"/>
    <property type="molecule type" value="Genomic_DNA"/>
</dbReference>
<evidence type="ECO:0000313" key="2">
    <source>
        <dbReference type="Proteomes" id="UP000265520"/>
    </source>
</evidence>
<reference evidence="1 2" key="1">
    <citation type="journal article" date="2018" name="Front. Plant Sci.">
        <title>Red Clover (Trifolium pratense) and Zigzag Clover (T. medium) - A Picture of Genomic Similarities and Differences.</title>
        <authorList>
            <person name="Dluhosova J."/>
            <person name="Istvanek J."/>
            <person name="Nedelnik J."/>
            <person name="Repkova J."/>
        </authorList>
    </citation>
    <scope>NUCLEOTIDE SEQUENCE [LARGE SCALE GENOMIC DNA]</scope>
    <source>
        <strain evidence="2">cv. 10/8</strain>
        <tissue evidence="1">Leaf</tissue>
    </source>
</reference>
<accession>A0A392VFN3</accession>
<name>A0A392VFN3_9FABA</name>
<organism evidence="1 2">
    <name type="scientific">Trifolium medium</name>
    <dbReference type="NCBI Taxonomy" id="97028"/>
    <lineage>
        <taxon>Eukaryota</taxon>
        <taxon>Viridiplantae</taxon>
        <taxon>Streptophyta</taxon>
        <taxon>Embryophyta</taxon>
        <taxon>Tracheophyta</taxon>
        <taxon>Spermatophyta</taxon>
        <taxon>Magnoliopsida</taxon>
        <taxon>eudicotyledons</taxon>
        <taxon>Gunneridae</taxon>
        <taxon>Pentapetalae</taxon>
        <taxon>rosids</taxon>
        <taxon>fabids</taxon>
        <taxon>Fabales</taxon>
        <taxon>Fabaceae</taxon>
        <taxon>Papilionoideae</taxon>
        <taxon>50 kb inversion clade</taxon>
        <taxon>NPAAA clade</taxon>
        <taxon>Hologalegina</taxon>
        <taxon>IRL clade</taxon>
        <taxon>Trifolieae</taxon>
        <taxon>Trifolium</taxon>
    </lineage>
</organism>
<sequence length="27" mass="3052">MESACQQWGGTHFLLHRLKLAPTAILE</sequence>
<dbReference type="AlphaFoldDB" id="A0A392VFN3"/>
<comment type="caution">
    <text evidence="1">The sequence shown here is derived from an EMBL/GenBank/DDBJ whole genome shotgun (WGS) entry which is preliminary data.</text>
</comment>
<keyword evidence="2" id="KW-1185">Reference proteome</keyword>
<dbReference type="Proteomes" id="UP000265520">
    <property type="component" value="Unassembled WGS sequence"/>
</dbReference>